<feature type="transmembrane region" description="Helical" evidence="1">
    <location>
        <begin position="51"/>
        <end position="69"/>
    </location>
</feature>
<dbReference type="EMBL" id="QJSU01000007">
    <property type="protein sequence ID" value="PYE38455.1"/>
    <property type="molecule type" value="Genomic_DNA"/>
</dbReference>
<protein>
    <submittedName>
        <fullName evidence="4">Uncharacterized protein</fullName>
    </submittedName>
</protein>
<accession>A0A2V4VHY5</accession>
<evidence type="ECO:0000313" key="4">
    <source>
        <dbReference type="EMBL" id="PYE38455.1"/>
    </source>
</evidence>
<dbReference type="AlphaFoldDB" id="A0A2V4VHY5"/>
<feature type="domain" description="Cap1-like TM helices" evidence="3">
    <location>
        <begin position="18"/>
        <end position="75"/>
    </location>
</feature>
<name>A0A2V4VHY5_9GAMM</name>
<dbReference type="OrthoDB" id="7505004at2"/>
<dbReference type="Proteomes" id="UP000247746">
    <property type="component" value="Unassembled WGS sequence"/>
</dbReference>
<keyword evidence="1" id="KW-0812">Transmembrane</keyword>
<keyword evidence="1" id="KW-0472">Membrane</keyword>
<dbReference type="InterPro" id="IPR041208">
    <property type="entry name" value="Cap15"/>
</dbReference>
<reference evidence="4 5" key="1">
    <citation type="submission" date="2018-06" db="EMBL/GenBank/DDBJ databases">
        <title>Genomic Encyclopedia of Type Strains, Phase III (KMG-III): the genomes of soil and plant-associated and newly described type strains.</title>
        <authorList>
            <person name="Whitman W."/>
        </authorList>
    </citation>
    <scope>NUCLEOTIDE SEQUENCE [LARGE SCALE GENOMIC DNA]</scope>
    <source>
        <strain evidence="4 5">CECT 5889</strain>
    </source>
</reference>
<evidence type="ECO:0000259" key="3">
    <source>
        <dbReference type="Pfam" id="PF23471"/>
    </source>
</evidence>
<sequence>MVKDGHEYCVQNGYNRSHVGRYVYAFATAVSWLLIYALLKVFGELPSHWNTILSTLTTGTLFLAVYFLFEKWMWKTTLFFKILKYPNISGKWSCDGVSSFQQEDDDMIKQDFKWKGDVIILQSWDKVRIRLETEYSVSNSISAAIVYDEIDEYKILYSYENRPKDLNHAELRIHRGFAELTLNRDNESATVKYYNVDGRKTIGTMFWKRLTS</sequence>
<organism evidence="4 5">
    <name type="scientific">Psychrobacter fozii</name>
    <dbReference type="NCBI Taxonomy" id="198480"/>
    <lineage>
        <taxon>Bacteria</taxon>
        <taxon>Pseudomonadati</taxon>
        <taxon>Pseudomonadota</taxon>
        <taxon>Gammaproteobacteria</taxon>
        <taxon>Moraxellales</taxon>
        <taxon>Moraxellaceae</taxon>
        <taxon>Psychrobacter</taxon>
    </lineage>
</organism>
<keyword evidence="5" id="KW-1185">Reference proteome</keyword>
<dbReference type="Pfam" id="PF18153">
    <property type="entry name" value="Cap15_CD_rec"/>
    <property type="match status" value="1"/>
</dbReference>
<dbReference type="Pfam" id="PF23471">
    <property type="entry name" value="Cap15_TM"/>
    <property type="match status" value="1"/>
</dbReference>
<dbReference type="RefSeq" id="WP_102092630.1">
    <property type="nucleotide sequence ID" value="NZ_QJSU01000007.1"/>
</dbReference>
<keyword evidence="1" id="KW-1133">Transmembrane helix</keyword>
<evidence type="ECO:0000313" key="5">
    <source>
        <dbReference type="Proteomes" id="UP000247746"/>
    </source>
</evidence>
<feature type="transmembrane region" description="Helical" evidence="1">
    <location>
        <begin position="21"/>
        <end position="39"/>
    </location>
</feature>
<dbReference type="InterPro" id="IPR056338">
    <property type="entry name" value="Cap15-like_TM"/>
</dbReference>
<proteinExistence type="predicted"/>
<feature type="domain" description="CD-NTase-associated protein 15" evidence="2">
    <location>
        <begin position="83"/>
        <end position="209"/>
    </location>
</feature>
<evidence type="ECO:0000256" key="1">
    <source>
        <dbReference type="SAM" id="Phobius"/>
    </source>
</evidence>
<gene>
    <name evidence="4" type="ORF">DFP82_10777</name>
</gene>
<evidence type="ECO:0000259" key="2">
    <source>
        <dbReference type="Pfam" id="PF18153"/>
    </source>
</evidence>
<comment type="caution">
    <text evidence="4">The sequence shown here is derived from an EMBL/GenBank/DDBJ whole genome shotgun (WGS) entry which is preliminary data.</text>
</comment>